<dbReference type="Pfam" id="PF02190">
    <property type="entry name" value="LON_substr_bdg"/>
    <property type="match status" value="1"/>
</dbReference>
<evidence type="ECO:0000256" key="3">
    <source>
        <dbReference type="ARBA" id="ARBA00022833"/>
    </source>
</evidence>
<organism evidence="7">
    <name type="scientific">Rhizopus microsporus var. microsporus</name>
    <dbReference type="NCBI Taxonomy" id="86635"/>
    <lineage>
        <taxon>Eukaryota</taxon>
        <taxon>Fungi</taxon>
        <taxon>Fungi incertae sedis</taxon>
        <taxon>Mucoromycota</taxon>
        <taxon>Mucoromycotina</taxon>
        <taxon>Mucoromycetes</taxon>
        <taxon>Mucorales</taxon>
        <taxon>Mucorineae</taxon>
        <taxon>Rhizopodaceae</taxon>
        <taxon>Rhizopus</taxon>
    </lineage>
</organism>
<feature type="domain" description="Lon N-terminal" evidence="6">
    <location>
        <begin position="98"/>
        <end position="316"/>
    </location>
</feature>
<dbReference type="InterPro" id="IPR015947">
    <property type="entry name" value="PUA-like_sf"/>
</dbReference>
<evidence type="ECO:0000259" key="6">
    <source>
        <dbReference type="PROSITE" id="PS51787"/>
    </source>
</evidence>
<name>A0A1X0R6M8_RHIZD</name>
<dbReference type="GO" id="GO:0061630">
    <property type="term" value="F:ubiquitin protein ligase activity"/>
    <property type="evidence" value="ECO:0007669"/>
    <property type="project" value="TreeGrafter"/>
</dbReference>
<dbReference type="SUPFAM" id="SSF88697">
    <property type="entry name" value="PUA domain-like"/>
    <property type="match status" value="1"/>
</dbReference>
<dbReference type="Gene3D" id="1.20.58.1480">
    <property type="match status" value="1"/>
</dbReference>
<gene>
    <name evidence="7" type="ORF">BCV72DRAFT_205083</name>
</gene>
<evidence type="ECO:0000259" key="5">
    <source>
        <dbReference type="PROSITE" id="PS50089"/>
    </source>
</evidence>
<protein>
    <recommendedName>
        <fullName evidence="8">RING-type domain-containing protein</fullName>
    </recommendedName>
</protein>
<dbReference type="PROSITE" id="PS51787">
    <property type="entry name" value="LON_N"/>
    <property type="match status" value="1"/>
</dbReference>
<proteinExistence type="predicted"/>
<keyword evidence="2 4" id="KW-0863">Zinc-finger</keyword>
<dbReference type="InterPro" id="IPR046336">
    <property type="entry name" value="Lon_prtase_N_sf"/>
</dbReference>
<dbReference type="InterPro" id="IPR013083">
    <property type="entry name" value="Znf_RING/FYVE/PHD"/>
</dbReference>
<evidence type="ECO:0000256" key="4">
    <source>
        <dbReference type="PROSITE-ProRule" id="PRU00175"/>
    </source>
</evidence>
<sequence length="334" mass="37794">MCSSSSGSHLLKSPVTNHCGHAFCRLCLLWQKITTNSCPKCQKRLPSYQFIQHQPVTCTIDGILQSLYRAEQSTVDTLDIPSESDIQTISLSDPNRRYSHIPIIIFDFPILPSQKIRIPIYTLYNRAMIHAAVFICKELQCLCLAISYKPKSTHTGHYGILAKITGVENKSDDILIDIIGLDRFVARQIHKAAEDHLIADIELKLETINPKETKVPNRSSSTTELANRVHAFITDLSCSHPSYSFCNAVQGLLGPVWLQSVQNIHGPLPSPNDPISFCWWAAIILPVANQDRYRLLEIDSLMDRLTLIVSWIHDLETQWDRYTKKDMTSVTRAL</sequence>
<evidence type="ECO:0000256" key="1">
    <source>
        <dbReference type="ARBA" id="ARBA00022723"/>
    </source>
</evidence>
<dbReference type="InterPro" id="IPR003111">
    <property type="entry name" value="Lon_prtase_N"/>
</dbReference>
<dbReference type="InterPro" id="IPR017907">
    <property type="entry name" value="Znf_RING_CS"/>
</dbReference>
<evidence type="ECO:0000313" key="7">
    <source>
        <dbReference type="EMBL" id="ORE07667.1"/>
    </source>
</evidence>
<dbReference type="Gene3D" id="2.30.130.40">
    <property type="entry name" value="LON domain-like"/>
    <property type="match status" value="1"/>
</dbReference>
<dbReference type="SUPFAM" id="SSF57850">
    <property type="entry name" value="RING/U-box"/>
    <property type="match status" value="1"/>
</dbReference>
<evidence type="ECO:0008006" key="8">
    <source>
        <dbReference type="Google" id="ProtNLM"/>
    </source>
</evidence>
<dbReference type="SMART" id="SM00464">
    <property type="entry name" value="LON"/>
    <property type="match status" value="1"/>
</dbReference>
<accession>A0A1X0R6M8</accession>
<dbReference type="PROSITE" id="PS00518">
    <property type="entry name" value="ZF_RING_1"/>
    <property type="match status" value="1"/>
</dbReference>
<dbReference type="Proteomes" id="UP000242414">
    <property type="component" value="Unassembled WGS sequence"/>
</dbReference>
<keyword evidence="1" id="KW-0479">Metal-binding</keyword>
<feature type="domain" description="RING-type" evidence="5">
    <location>
        <begin position="1"/>
        <end position="42"/>
    </location>
</feature>
<dbReference type="AlphaFoldDB" id="A0A1X0R6M8"/>
<dbReference type="PANTHER" id="PTHR23327">
    <property type="entry name" value="RING FINGER PROTEIN 127"/>
    <property type="match status" value="1"/>
</dbReference>
<dbReference type="InterPro" id="IPR001841">
    <property type="entry name" value="Znf_RING"/>
</dbReference>
<dbReference type="VEuPathDB" id="FungiDB:BCV72DRAFT_205083"/>
<dbReference type="OrthoDB" id="264917at2759"/>
<evidence type="ECO:0000256" key="2">
    <source>
        <dbReference type="ARBA" id="ARBA00022771"/>
    </source>
</evidence>
<dbReference type="Gene3D" id="3.30.40.10">
    <property type="entry name" value="Zinc/RING finger domain, C3HC4 (zinc finger)"/>
    <property type="match status" value="1"/>
</dbReference>
<keyword evidence="3" id="KW-0862">Zinc</keyword>
<reference evidence="7" key="1">
    <citation type="journal article" date="2016" name="Proc. Natl. Acad. Sci. U.S.A.">
        <title>Lipid metabolic changes in an early divergent fungus govern the establishment of a mutualistic symbiosis with endobacteria.</title>
        <authorList>
            <person name="Lastovetsky O.A."/>
            <person name="Gaspar M.L."/>
            <person name="Mondo S.J."/>
            <person name="LaButti K.M."/>
            <person name="Sandor L."/>
            <person name="Grigoriev I.V."/>
            <person name="Henry S.A."/>
            <person name="Pawlowska T.E."/>
        </authorList>
    </citation>
    <scope>NUCLEOTIDE SEQUENCE [LARGE SCALE GENOMIC DNA]</scope>
    <source>
        <strain evidence="7">ATCC 52814</strain>
    </source>
</reference>
<dbReference type="PANTHER" id="PTHR23327:SF42">
    <property type="entry name" value="LON PEPTIDASE N-TERMINAL DOMAIN AND RING FINGER PROTEIN C14F5.10C"/>
    <property type="match status" value="1"/>
</dbReference>
<dbReference type="EMBL" id="KV921900">
    <property type="protein sequence ID" value="ORE07667.1"/>
    <property type="molecule type" value="Genomic_DNA"/>
</dbReference>
<dbReference type="GO" id="GO:0008270">
    <property type="term" value="F:zinc ion binding"/>
    <property type="evidence" value="ECO:0007669"/>
    <property type="project" value="UniProtKB-KW"/>
</dbReference>
<dbReference type="PROSITE" id="PS50089">
    <property type="entry name" value="ZF_RING_2"/>
    <property type="match status" value="1"/>
</dbReference>